<dbReference type="SUPFAM" id="SSF53474">
    <property type="entry name" value="alpha/beta-Hydrolases"/>
    <property type="match status" value="1"/>
</dbReference>
<dbReference type="Gene3D" id="3.40.50.1820">
    <property type="entry name" value="alpha/beta hydrolase"/>
    <property type="match status" value="1"/>
</dbReference>
<gene>
    <name evidence="4" type="ORF">GCM10011374_25710</name>
</gene>
<protein>
    <submittedName>
        <fullName evidence="4">Phospholipase/carboxylesterase</fullName>
    </submittedName>
</protein>
<evidence type="ECO:0000256" key="1">
    <source>
        <dbReference type="ARBA" id="ARBA00006499"/>
    </source>
</evidence>
<reference evidence="4" key="1">
    <citation type="journal article" date="2014" name="Int. J. Syst. Evol. Microbiol.">
        <title>Complete genome sequence of Corynebacterium casei LMG S-19264T (=DSM 44701T), isolated from a smear-ripened cheese.</title>
        <authorList>
            <consortium name="US DOE Joint Genome Institute (JGI-PGF)"/>
            <person name="Walter F."/>
            <person name="Albersmeier A."/>
            <person name="Kalinowski J."/>
            <person name="Ruckert C."/>
        </authorList>
    </citation>
    <scope>NUCLEOTIDE SEQUENCE</scope>
    <source>
        <strain evidence="4">CGMCC 1.12187</strain>
    </source>
</reference>
<comment type="caution">
    <text evidence="4">The sequence shown here is derived from an EMBL/GenBank/DDBJ whole genome shotgun (WGS) entry which is preliminary data.</text>
</comment>
<name>A0A917GYP3_9MICC</name>
<comment type="similarity">
    <text evidence="1">Belongs to the AB hydrolase superfamily. AB hydrolase 2 family.</text>
</comment>
<dbReference type="PANTHER" id="PTHR10655">
    <property type="entry name" value="LYSOPHOSPHOLIPASE-RELATED"/>
    <property type="match status" value="1"/>
</dbReference>
<evidence type="ECO:0000313" key="5">
    <source>
        <dbReference type="Proteomes" id="UP000638848"/>
    </source>
</evidence>
<dbReference type="AlphaFoldDB" id="A0A917GYP3"/>
<dbReference type="GO" id="GO:0016787">
    <property type="term" value="F:hydrolase activity"/>
    <property type="evidence" value="ECO:0007669"/>
    <property type="project" value="UniProtKB-KW"/>
</dbReference>
<dbReference type="InterPro" id="IPR050565">
    <property type="entry name" value="LYPA1-2/EST-like"/>
</dbReference>
<proteinExistence type="inferred from homology"/>
<evidence type="ECO:0000256" key="2">
    <source>
        <dbReference type="ARBA" id="ARBA00022801"/>
    </source>
</evidence>
<dbReference type="Proteomes" id="UP000638848">
    <property type="component" value="Unassembled WGS sequence"/>
</dbReference>
<reference evidence="4" key="2">
    <citation type="submission" date="2020-09" db="EMBL/GenBank/DDBJ databases">
        <authorList>
            <person name="Sun Q."/>
            <person name="Zhou Y."/>
        </authorList>
    </citation>
    <scope>NUCLEOTIDE SEQUENCE</scope>
    <source>
        <strain evidence="4">CGMCC 1.12187</strain>
    </source>
</reference>
<keyword evidence="5" id="KW-1185">Reference proteome</keyword>
<sequence>MSSNMHLTHQPTRHGAPPESAALVVYAVHGRGQSPAFMVEVADRVDLPGVAWVLPQAHDFSWYPQGFLAPTQENQPHLDHALEAIRAHTRPLLGEDGPPVVVLGFSQGACLLSEWLLRDQPHLAGAVLHTGGYLGPTERDWVASPGRGLSGQVVEMFTAEEDAWVPLHRVEATSSAFRSLGAAVELTVYDDPDHHLNDDSVHMIRRYLRHRLGPSAQ</sequence>
<dbReference type="RefSeq" id="WP_188537826.1">
    <property type="nucleotide sequence ID" value="NZ_BMEQ01000014.1"/>
</dbReference>
<dbReference type="EMBL" id="BMEQ01000014">
    <property type="protein sequence ID" value="GGG61519.1"/>
    <property type="molecule type" value="Genomic_DNA"/>
</dbReference>
<accession>A0A917GYP3</accession>
<keyword evidence="2" id="KW-0378">Hydrolase</keyword>
<dbReference type="Pfam" id="PF02230">
    <property type="entry name" value="Abhydrolase_2"/>
    <property type="match status" value="1"/>
</dbReference>
<evidence type="ECO:0000259" key="3">
    <source>
        <dbReference type="Pfam" id="PF02230"/>
    </source>
</evidence>
<feature type="domain" description="Phospholipase/carboxylesterase/thioesterase" evidence="3">
    <location>
        <begin position="22"/>
        <end position="209"/>
    </location>
</feature>
<dbReference type="PANTHER" id="PTHR10655:SF17">
    <property type="entry name" value="LYSOPHOSPHOLIPASE-LIKE PROTEIN 1"/>
    <property type="match status" value="1"/>
</dbReference>
<dbReference type="InterPro" id="IPR029058">
    <property type="entry name" value="AB_hydrolase_fold"/>
</dbReference>
<organism evidence="4 5">
    <name type="scientific">Kocuria dechangensis</name>
    <dbReference type="NCBI Taxonomy" id="1176249"/>
    <lineage>
        <taxon>Bacteria</taxon>
        <taxon>Bacillati</taxon>
        <taxon>Actinomycetota</taxon>
        <taxon>Actinomycetes</taxon>
        <taxon>Micrococcales</taxon>
        <taxon>Micrococcaceae</taxon>
        <taxon>Kocuria</taxon>
    </lineage>
</organism>
<evidence type="ECO:0000313" key="4">
    <source>
        <dbReference type="EMBL" id="GGG61519.1"/>
    </source>
</evidence>
<dbReference type="InterPro" id="IPR003140">
    <property type="entry name" value="PLipase/COase/thioEstase"/>
</dbReference>